<dbReference type="InterPro" id="IPR002347">
    <property type="entry name" value="SDR_fam"/>
</dbReference>
<name>A0A364KSV9_TALAM</name>
<comment type="similarity">
    <text evidence="1">Belongs to the short-chain dehydrogenases/reductases (SDR) family.</text>
</comment>
<evidence type="ECO:0000313" key="3">
    <source>
        <dbReference type="EMBL" id="RAO66632.1"/>
    </source>
</evidence>
<dbReference type="PANTHER" id="PTHR43115">
    <property type="entry name" value="DEHYDROGENASE/REDUCTASE SDR FAMILY MEMBER 11"/>
    <property type="match status" value="1"/>
</dbReference>
<dbReference type="Proteomes" id="UP000249363">
    <property type="component" value="Unassembled WGS sequence"/>
</dbReference>
<evidence type="ECO:0000256" key="1">
    <source>
        <dbReference type="ARBA" id="ARBA00006484"/>
    </source>
</evidence>
<dbReference type="GeneID" id="63791861"/>
<proteinExistence type="inferred from homology"/>
<evidence type="ECO:0008006" key="5">
    <source>
        <dbReference type="Google" id="ProtNLM"/>
    </source>
</evidence>
<accession>A0A364KSV9</accession>
<dbReference type="AlphaFoldDB" id="A0A364KSV9"/>
<gene>
    <name evidence="3" type="ORF">BHQ10_002644</name>
</gene>
<sequence length="317" mass="33741">MASAPTPSQANAGQIRQFVPTLHTDVYNAIDPSSIKLPQPFTAVILGGSGAVGSGLARSYARAGATGIVVAARRLDEIEKVAKEAKAINPSLETLALRCDVSSASDIAAVANATKAQFGATVGAVIVNAGYSGPFVTDITQERAEDFQKAFNVNTLGPAYAAQSFIPLLNESAAAAPTSFQGLFIAIGSMAGPTVTAPLTDIHYNASKFAQSRIIELLHEERLRLKGENDGVFFASVHPGGIYSDFAKNSKVPDYIIPLLTDSPDLAGSFIVWLTRNQDRVRGLSGRFLSCKWDVDELLSKMDDIVDRDLLRPRFAV</sequence>
<reference evidence="3 4" key="1">
    <citation type="journal article" date="2017" name="Biotechnol. Biofuels">
        <title>Differential beta-glucosidase expression as a function of carbon source availability in Talaromyces amestolkiae: a genomic and proteomic approach.</title>
        <authorList>
            <person name="de Eugenio L.I."/>
            <person name="Mendez-Liter J.A."/>
            <person name="Nieto-Dominguez M."/>
            <person name="Alonso L."/>
            <person name="Gil-Munoz J."/>
            <person name="Barriuso J."/>
            <person name="Prieto A."/>
            <person name="Martinez M.J."/>
        </authorList>
    </citation>
    <scope>NUCLEOTIDE SEQUENCE [LARGE SCALE GENOMIC DNA]</scope>
    <source>
        <strain evidence="3 4">CIB</strain>
    </source>
</reference>
<dbReference type="STRING" id="1196081.A0A364KSV9"/>
<evidence type="ECO:0000256" key="2">
    <source>
        <dbReference type="ARBA" id="ARBA00023002"/>
    </source>
</evidence>
<protein>
    <recommendedName>
        <fullName evidence="5">Ketoreductase (KR) domain-containing protein</fullName>
    </recommendedName>
</protein>
<keyword evidence="4" id="KW-1185">Reference proteome</keyword>
<dbReference type="Pfam" id="PF00106">
    <property type="entry name" value="adh_short"/>
    <property type="match status" value="1"/>
</dbReference>
<keyword evidence="2" id="KW-0560">Oxidoreductase</keyword>
<dbReference type="RefSeq" id="XP_040731149.1">
    <property type="nucleotide sequence ID" value="XM_040874813.1"/>
</dbReference>
<dbReference type="PRINTS" id="PR00081">
    <property type="entry name" value="GDHRDH"/>
</dbReference>
<dbReference type="OrthoDB" id="1933717at2759"/>
<evidence type="ECO:0000313" key="4">
    <source>
        <dbReference type="Proteomes" id="UP000249363"/>
    </source>
</evidence>
<comment type="caution">
    <text evidence="3">The sequence shown here is derived from an EMBL/GenBank/DDBJ whole genome shotgun (WGS) entry which is preliminary data.</text>
</comment>
<dbReference type="CDD" id="cd05233">
    <property type="entry name" value="SDR_c"/>
    <property type="match status" value="1"/>
</dbReference>
<dbReference type="Gene3D" id="3.40.50.720">
    <property type="entry name" value="NAD(P)-binding Rossmann-like Domain"/>
    <property type="match status" value="1"/>
</dbReference>
<dbReference type="PANTHER" id="PTHR43115:SF4">
    <property type="entry name" value="DEHYDROGENASE_REDUCTASE SDR FAMILY MEMBER 11"/>
    <property type="match status" value="1"/>
</dbReference>
<dbReference type="SUPFAM" id="SSF51735">
    <property type="entry name" value="NAD(P)-binding Rossmann-fold domains"/>
    <property type="match status" value="1"/>
</dbReference>
<dbReference type="InterPro" id="IPR036291">
    <property type="entry name" value="NAD(P)-bd_dom_sf"/>
</dbReference>
<organism evidence="3 4">
    <name type="scientific">Talaromyces amestolkiae</name>
    <dbReference type="NCBI Taxonomy" id="1196081"/>
    <lineage>
        <taxon>Eukaryota</taxon>
        <taxon>Fungi</taxon>
        <taxon>Dikarya</taxon>
        <taxon>Ascomycota</taxon>
        <taxon>Pezizomycotina</taxon>
        <taxon>Eurotiomycetes</taxon>
        <taxon>Eurotiomycetidae</taxon>
        <taxon>Eurotiales</taxon>
        <taxon>Trichocomaceae</taxon>
        <taxon>Talaromyces</taxon>
        <taxon>Talaromyces sect. Talaromyces</taxon>
    </lineage>
</organism>
<dbReference type="EMBL" id="MIKG01000004">
    <property type="protein sequence ID" value="RAO66632.1"/>
    <property type="molecule type" value="Genomic_DNA"/>
</dbReference>
<dbReference type="GO" id="GO:0016491">
    <property type="term" value="F:oxidoreductase activity"/>
    <property type="evidence" value="ECO:0007669"/>
    <property type="project" value="UniProtKB-KW"/>
</dbReference>